<evidence type="ECO:0000313" key="2">
    <source>
        <dbReference type="EMBL" id="KAK7502026.1"/>
    </source>
</evidence>
<dbReference type="EMBL" id="JACVVK020000028">
    <property type="protein sequence ID" value="KAK7502026.1"/>
    <property type="molecule type" value="Genomic_DNA"/>
</dbReference>
<dbReference type="AlphaFoldDB" id="A0ABD0LS94"/>
<feature type="compositionally biased region" description="Basic residues" evidence="1">
    <location>
        <begin position="861"/>
        <end position="870"/>
    </location>
</feature>
<feature type="region of interest" description="Disordered" evidence="1">
    <location>
        <begin position="226"/>
        <end position="254"/>
    </location>
</feature>
<name>A0ABD0LS94_9CAEN</name>
<proteinExistence type="predicted"/>
<feature type="region of interest" description="Disordered" evidence="1">
    <location>
        <begin position="669"/>
        <end position="825"/>
    </location>
</feature>
<feature type="non-terminal residue" evidence="2">
    <location>
        <position position="896"/>
    </location>
</feature>
<feature type="region of interest" description="Disordered" evidence="1">
    <location>
        <begin position="861"/>
        <end position="896"/>
    </location>
</feature>
<feature type="compositionally biased region" description="Polar residues" evidence="1">
    <location>
        <begin position="707"/>
        <end position="722"/>
    </location>
</feature>
<feature type="compositionally biased region" description="Basic residues" evidence="1">
    <location>
        <begin position="323"/>
        <end position="348"/>
    </location>
</feature>
<feature type="compositionally biased region" description="Basic and acidic residues" evidence="1">
    <location>
        <begin position="752"/>
        <end position="764"/>
    </location>
</feature>
<accession>A0ABD0LS94</accession>
<feature type="region of interest" description="Disordered" evidence="1">
    <location>
        <begin position="427"/>
        <end position="453"/>
    </location>
</feature>
<comment type="caution">
    <text evidence="2">The sequence shown here is derived from an EMBL/GenBank/DDBJ whole genome shotgun (WGS) entry which is preliminary data.</text>
</comment>
<evidence type="ECO:0000313" key="3">
    <source>
        <dbReference type="Proteomes" id="UP001519460"/>
    </source>
</evidence>
<sequence length="896" mass="98699">MLFKKGVNHRVVSKTLEIDDLCIFCGGGYCVVTPETYHLPTADPSLTCTASWLPYHPMYIPVFPQQQHTFRAPTRSISCQVFGYLIDNKAIHLTLFLSISCVRACRGKDKAAALAEKENADFKRTMSVKYKSEKAKAMTKDLNLKTSNLNQEKDKGEKVSLFSKIFGRKKKKLAASGATTASTSSGGGNQASEVEYATFSAQFPPPEWVWYQQQLERHRRTEEWVSQQTTKSTPWQHFSSTGAEASSGGTDSGNHDMTLTEFSHAQTDIYAAKPQHGHVYATLGHMQGISETGVPIYGAHGGHEKRDDEERRLKQLNRLSGSHVKKTHGHGNHHREHHHHKHREHRKTVHENNYDVPHTQSQVQSRANGNANMDVSPMSLETDSVYATPGPSQSTRFIPWHSTPCYDVPPSQLDSHAMPSNIVYNTTQEQSESVKPHHHRRSHRTKRRGHRAYSYYDTGNDISIEYKGRMPKKNSSVAQSRDSGVNCMGLPQNRQLYVNQPILHTTQESVSFPAAAASADQPTLTTTPATATASSLQPHTISTQRGTPYNSMEHRSPEGSSGSHAVIINDISTDIADAGTNDTEQSPGSGESGSGVAGPLPDGCSVPRMEDRSECEGLSQDLTPNFVAMSYCDSSLGDEGAGGGEVILCQAEINQFQIPQLVLDTEPHGYRNNLGAEPDVALSSGGSKDTLDRTADESERSAETVIRSPQSVVDASKYSSRSSESDAPQHKSMTSHKNSPVQESNSGTPTARGEEMTGEDENHAVRALGNELQEMGVVDSGFSSPRNTDDKENQQLQQQQPPAADARPTRHKNGSQPGKHERIKAYVKQSNQLLEQRQFTSHGHSNGNAVMYSQEMDAYPRHHHQGRPHSMHGGMRERPRSQNVWGGDKVAPNDLQ</sequence>
<reference evidence="2 3" key="1">
    <citation type="journal article" date="2023" name="Sci. Data">
        <title>Genome assembly of the Korean intertidal mud-creeper Batillaria attramentaria.</title>
        <authorList>
            <person name="Patra A.K."/>
            <person name="Ho P.T."/>
            <person name="Jun S."/>
            <person name="Lee S.J."/>
            <person name="Kim Y."/>
            <person name="Won Y.J."/>
        </authorList>
    </citation>
    <scope>NUCLEOTIDE SEQUENCE [LARGE SCALE GENOMIC DNA]</scope>
    <source>
        <strain evidence="2">Wonlab-2016</strain>
    </source>
</reference>
<feature type="compositionally biased region" description="Low complexity" evidence="1">
    <location>
        <begin position="521"/>
        <end position="538"/>
    </location>
</feature>
<protein>
    <submittedName>
        <fullName evidence="2">Uncharacterized protein</fullName>
    </submittedName>
</protein>
<feature type="region of interest" description="Disordered" evidence="1">
    <location>
        <begin position="577"/>
        <end position="617"/>
    </location>
</feature>
<keyword evidence="3" id="KW-1185">Reference proteome</keyword>
<gene>
    <name evidence="2" type="ORF">BaRGS_00006778</name>
</gene>
<feature type="region of interest" description="Disordered" evidence="1">
    <location>
        <begin position="320"/>
        <end position="349"/>
    </location>
</feature>
<feature type="compositionally biased region" description="Polar residues" evidence="1">
    <location>
        <begin position="730"/>
        <end position="749"/>
    </location>
</feature>
<feature type="compositionally biased region" description="Polar residues" evidence="1">
    <location>
        <begin position="226"/>
        <end position="238"/>
    </location>
</feature>
<feature type="compositionally biased region" description="Low complexity" evidence="1">
    <location>
        <begin position="239"/>
        <end position="249"/>
    </location>
</feature>
<feature type="compositionally biased region" description="Basic and acidic residues" evidence="1">
    <location>
        <begin position="689"/>
        <end position="702"/>
    </location>
</feature>
<feature type="region of interest" description="Disordered" evidence="1">
    <location>
        <begin position="513"/>
        <end position="564"/>
    </location>
</feature>
<organism evidence="2 3">
    <name type="scientific">Batillaria attramentaria</name>
    <dbReference type="NCBI Taxonomy" id="370345"/>
    <lineage>
        <taxon>Eukaryota</taxon>
        <taxon>Metazoa</taxon>
        <taxon>Spiralia</taxon>
        <taxon>Lophotrochozoa</taxon>
        <taxon>Mollusca</taxon>
        <taxon>Gastropoda</taxon>
        <taxon>Caenogastropoda</taxon>
        <taxon>Sorbeoconcha</taxon>
        <taxon>Cerithioidea</taxon>
        <taxon>Batillariidae</taxon>
        <taxon>Batillaria</taxon>
    </lineage>
</organism>
<feature type="compositionally biased region" description="Basic residues" evidence="1">
    <location>
        <begin position="436"/>
        <end position="451"/>
    </location>
</feature>
<dbReference type="Proteomes" id="UP001519460">
    <property type="component" value="Unassembled WGS sequence"/>
</dbReference>
<evidence type="ECO:0000256" key="1">
    <source>
        <dbReference type="SAM" id="MobiDB-lite"/>
    </source>
</evidence>
<feature type="compositionally biased region" description="Polar residues" evidence="1">
    <location>
        <begin position="539"/>
        <end position="550"/>
    </location>
</feature>